<dbReference type="EMBL" id="DSRU01000057">
    <property type="protein sequence ID" value="HFM97144.1"/>
    <property type="molecule type" value="Genomic_DNA"/>
</dbReference>
<accession>A0A7C3KBV8</accession>
<dbReference type="PANTHER" id="PTHR42716:SF1">
    <property type="entry name" value="SLL0471 PROTEIN"/>
    <property type="match status" value="1"/>
</dbReference>
<dbReference type="PANTHER" id="PTHR42716">
    <property type="entry name" value="L-ASPARTATE OXIDASE"/>
    <property type="match status" value="1"/>
</dbReference>
<dbReference type="Pfam" id="PF12831">
    <property type="entry name" value="FAD_oxidored"/>
    <property type="match status" value="2"/>
</dbReference>
<name>A0A7C3KBV8_9CYAN</name>
<evidence type="ECO:0000313" key="1">
    <source>
        <dbReference type="EMBL" id="HFM97144.1"/>
    </source>
</evidence>
<reference evidence="1" key="1">
    <citation type="journal article" date="2020" name="mSystems">
        <title>Genome- and Community-Level Interaction Insights into Carbon Utilization and Element Cycling Functions of Hydrothermarchaeota in Hydrothermal Sediment.</title>
        <authorList>
            <person name="Zhou Z."/>
            <person name="Liu Y."/>
            <person name="Xu W."/>
            <person name="Pan J."/>
            <person name="Luo Z.H."/>
            <person name="Li M."/>
        </authorList>
    </citation>
    <scope>NUCLEOTIDE SEQUENCE [LARGE SCALE GENOMIC DNA]</scope>
    <source>
        <strain evidence="1">SpSt-418</strain>
    </source>
</reference>
<dbReference type="AlphaFoldDB" id="A0A7C3KBV8"/>
<dbReference type="SUPFAM" id="SSF51905">
    <property type="entry name" value="FAD/NAD(P)-binding domain"/>
    <property type="match status" value="1"/>
</dbReference>
<comment type="caution">
    <text evidence="1">The sequence shown here is derived from an EMBL/GenBank/DDBJ whole genome shotgun (WGS) entry which is preliminary data.</text>
</comment>
<dbReference type="Gene3D" id="3.50.50.60">
    <property type="entry name" value="FAD/NAD(P)-binding domain"/>
    <property type="match status" value="1"/>
</dbReference>
<dbReference type="GO" id="GO:0008734">
    <property type="term" value="F:L-aspartate oxidase activity"/>
    <property type="evidence" value="ECO:0007669"/>
    <property type="project" value="InterPro"/>
</dbReference>
<sequence>MPWLRLAVVVTPGLFIVVGLGHLLNAAAHQIFAKSGGSSTLQTAAGPRPVLSPQPEAKEVWECEVAVVGGSLGGVAAAYHAMQSGASTCLIELTPWLGGQVSSQGVSAIDESLRMLDGNHFSKSWLDFKQLISQQLVELPPESGVSGKRVVSSLNSCWVGSLCFPPEAGAQAAETMLKSVAAKAPGSRWETQIAFKGAEFDKTGKYITAVYGVRRSPRNPSYVPLGRLSKELEQWYGWASDETFDKTPIRLQAPAGKQLIVIDATDTGELVGWSGIPHRLGTESKAVLQETSAPKKENPGCTQAFTYPFVLGLYSGPSSGLASLGLLEPGYSHEEHQRRYDMEGFPMFQGKRSFFNYRRIVSTRRSDPFHQAPVRGDLTVVNWNRGNDWGVMNPPLILTDAEIEASGQHQNWMGGMSTAALRHAEDNAFLFAFWLLEKKTEPGFPLTYLRGADSPLKTDSGLSLFPYIREGRRIVGRAAYGQDHFMMREGDVREGQVGRDFSATAIATTHYALDIHGCSYRNGEETHEANSAPTKEDGVRPTEIPLEALIPQGVDNLLVGGKAIAVSHIVNAMTRIHYSEWSIGTAAGATAGWLTKTPDLIAADIVPKNRITDLKAYMAQQQIRTDW</sequence>
<dbReference type="InterPro" id="IPR005288">
    <property type="entry name" value="NadB"/>
</dbReference>
<dbReference type="GO" id="GO:0009435">
    <property type="term" value="P:NAD+ biosynthetic process"/>
    <property type="evidence" value="ECO:0007669"/>
    <property type="project" value="InterPro"/>
</dbReference>
<proteinExistence type="predicted"/>
<organism evidence="1">
    <name type="scientific">Oscillatoriales cyanobacterium SpSt-418</name>
    <dbReference type="NCBI Taxonomy" id="2282169"/>
    <lineage>
        <taxon>Bacteria</taxon>
        <taxon>Bacillati</taxon>
        <taxon>Cyanobacteriota</taxon>
        <taxon>Cyanophyceae</taxon>
        <taxon>Oscillatoriophycideae</taxon>
        <taxon>Oscillatoriales</taxon>
    </lineage>
</organism>
<gene>
    <name evidence="1" type="ORF">ENR64_05120</name>
</gene>
<protein>
    <submittedName>
        <fullName evidence="1">FAD-dependent oxidoreductase</fullName>
    </submittedName>
</protein>
<dbReference type="InterPro" id="IPR036188">
    <property type="entry name" value="FAD/NAD-bd_sf"/>
</dbReference>